<dbReference type="InterPro" id="IPR036188">
    <property type="entry name" value="FAD/NAD-bd_sf"/>
</dbReference>
<comment type="similarity">
    <text evidence="4">Belongs to the nitrite and sulfite reductase 4Fe-4S domain family.</text>
</comment>
<sequence length="1303" mass="141295">MGSAASSLKAAAASASVPRQVQGVWIKGVQTGRGGGRVWQARDTATTEENEPDNDPWATWLDKGKGKGKEPAAAAEAQPPGDLQDHESWPTASWHGSWEDEAWQGEEGWGDEAWHEDAWGGDESWLYHHYGGPRYHASSTGWDDAAWDAVPEDDDTVTTLRTENINDGHAYLLEDDGGDLIKPEQAPKNVCMTQLSPREKAKAGIRQRKRMSEGTGKKLRRQMNALAMAFMACTCAMGSWAQELAADPVNDLYNVFCSSQVIYEAAYQTAPEEDQELTDALAQLDPADLAKLKTALGINVVVVGWGPVGHAVVTKLLAKSAAMKITVITEATGVKLFVVRIQESYPAYNRVKLSSFFEHRDPNKLALSSAEWCRENGVELVFGRASKVDRAAKTVDVDCGGEITERAKFSKKAVVIGGGLLGLEAAKAHLAAYDLGLETTILEVAPHLMPVQLDLDAGKILQSKIEALGLKVKTGVKVLGVETGSDGLTGVKIEAEGQEETLEATLLIVGAGVRPRQELAEMSGLELGGRGGIKVDHRMRSATDEHVWAVGEIASFNGGMCYQLSAPGYTQAEILADHMTNPKAESKFADADLSTKLKLLGVDVASFGGSSDFWFKRQYSSSGEEIMSKVSKDEAAGVYKKLVFTPDGHWVQAVEHGQPDISAFAPLTAVSKRSDLGGVSPDELMAGQMPKVDDGGDGTNLGDDDHVIRDAIMKGAHTFEEIKKCTKAGTGCGTCIRNGPQPKLLAHTLNAKGVEAGVCKSLPFTHDDIEDLAKARQLKSYDELVSHLGYPSAAAESDKTALGGLLDRIGGKPKGEGLDHLGQLKALKEDLWKFVDKMNCNPILVRLAWHDAGTYDKSKTAFGERGGANGSIRFSPEISMGANNGLDKGVKYLEPFKADYPLVSYADLYQMAAAVSIEHAGGPKIDMKYGRKDASGPDDCPGRQSRGTADNAGLPDAEPGPDGAFGCGAKDAATHLRNIFYRMGFDDKGIVALSGAHTIGRAFKERSGTVKEGYGESSACPYTRSMPKGCPIRNDGGYGVGMPGGKSWTTKWLKFDNEYFQPSVYEEKDKDLLWLSSDRCLHQDEGFKQYFMLYKDDQAAFFRDFAEAYKQLSEQGVIQRARQVGVSANEESCATLVQNHLREVHQRALRALEDWSGPYVAEEGEYYYNLRLKVSTWHSPVAEWEQELLTRQTVLFWCLLGPGRVIRSQSDASGSDENEYTVGAMGSDFLSALRLPLNLVRRDSGTPPSTPSTTRSFHTARSVLSSRSQRSRMTTEDNERNSARGSPPSGSPREQSPESSSAM</sequence>
<comment type="cofactor">
    <cofactor evidence="2">
        <name>[4Fe-4S] cluster</name>
        <dbReference type="ChEBI" id="CHEBI:49883"/>
    </cofactor>
</comment>
<proteinExistence type="inferred from homology"/>
<evidence type="ECO:0000256" key="5">
    <source>
        <dbReference type="ARBA" id="ARBA00022617"/>
    </source>
</evidence>
<feature type="domain" description="Plant heme peroxidase family profile" evidence="12">
    <location>
        <begin position="844"/>
        <end position="1137"/>
    </location>
</feature>
<dbReference type="InterPro" id="IPR041854">
    <property type="entry name" value="BFD-like_2Fe2S-bd_dom_sf"/>
</dbReference>
<evidence type="ECO:0000313" key="13">
    <source>
        <dbReference type="EMBL" id="CAK9085567.1"/>
    </source>
</evidence>
<name>A0ABP0QEY9_9DINO</name>
<keyword evidence="14" id="KW-1185">Reference proteome</keyword>
<dbReference type="Pfam" id="PF04324">
    <property type="entry name" value="Fer2_BFD"/>
    <property type="match status" value="1"/>
</dbReference>
<feature type="compositionally biased region" description="Low complexity" evidence="11">
    <location>
        <begin position="71"/>
        <end position="81"/>
    </location>
</feature>
<feature type="region of interest" description="Disordered" evidence="11">
    <location>
        <begin position="1240"/>
        <end position="1303"/>
    </location>
</feature>
<dbReference type="InterPro" id="IPR052034">
    <property type="entry name" value="NasD-like"/>
</dbReference>
<evidence type="ECO:0000256" key="6">
    <source>
        <dbReference type="ARBA" id="ARBA00022723"/>
    </source>
</evidence>
<evidence type="ECO:0000256" key="7">
    <source>
        <dbReference type="ARBA" id="ARBA00023002"/>
    </source>
</evidence>
<dbReference type="InterPro" id="IPR023753">
    <property type="entry name" value="FAD/NAD-binding_dom"/>
</dbReference>
<dbReference type="PRINTS" id="PR00458">
    <property type="entry name" value="PEROXIDASE"/>
</dbReference>
<dbReference type="Pfam" id="PF00141">
    <property type="entry name" value="peroxidase"/>
    <property type="match status" value="1"/>
</dbReference>
<reference evidence="13 14" key="1">
    <citation type="submission" date="2024-02" db="EMBL/GenBank/DDBJ databases">
        <authorList>
            <person name="Chen Y."/>
            <person name="Shah S."/>
            <person name="Dougan E. K."/>
            <person name="Thang M."/>
            <person name="Chan C."/>
        </authorList>
    </citation>
    <scope>NUCLEOTIDE SEQUENCE [LARGE SCALE GENOMIC DNA]</scope>
</reference>
<dbReference type="InterPro" id="IPR002016">
    <property type="entry name" value="Haem_peroxidase"/>
</dbReference>
<dbReference type="EMBL" id="CAXAMM010039318">
    <property type="protein sequence ID" value="CAK9085567.1"/>
    <property type="molecule type" value="Genomic_DNA"/>
</dbReference>
<gene>
    <name evidence="13" type="ORF">SCF082_LOCUS40529</name>
</gene>
<comment type="cofactor">
    <cofactor evidence="1">
        <name>siroheme</name>
        <dbReference type="ChEBI" id="CHEBI:60052"/>
    </cofactor>
</comment>
<keyword evidence="7" id="KW-0560">Oxidoreductase</keyword>
<comment type="pathway">
    <text evidence="3">Nitrogen metabolism; nitrate reduction (assimilation).</text>
</comment>
<comment type="caution">
    <text evidence="13">The sequence shown here is derived from an EMBL/GenBank/DDBJ whole genome shotgun (WGS) entry which is preliminary data.</text>
</comment>
<dbReference type="Gene3D" id="1.10.420.10">
    <property type="entry name" value="Peroxidase, domain 2"/>
    <property type="match status" value="1"/>
</dbReference>
<dbReference type="PANTHER" id="PTHR43809">
    <property type="entry name" value="NITRITE REDUCTASE (NADH) LARGE SUBUNIT"/>
    <property type="match status" value="1"/>
</dbReference>
<accession>A0ABP0QEY9</accession>
<feature type="compositionally biased region" description="Basic and acidic residues" evidence="11">
    <location>
        <begin position="1273"/>
        <end position="1282"/>
    </location>
</feature>
<keyword evidence="8" id="KW-0408">Iron</keyword>
<dbReference type="Gene3D" id="1.10.10.1100">
    <property type="entry name" value="BFD-like [2Fe-2S]-binding domain"/>
    <property type="match status" value="1"/>
</dbReference>
<evidence type="ECO:0000256" key="3">
    <source>
        <dbReference type="ARBA" id="ARBA00005096"/>
    </source>
</evidence>
<evidence type="ECO:0000256" key="10">
    <source>
        <dbReference type="RuleBase" id="RU004241"/>
    </source>
</evidence>
<evidence type="ECO:0000256" key="4">
    <source>
        <dbReference type="ARBA" id="ARBA00010429"/>
    </source>
</evidence>
<evidence type="ECO:0000256" key="8">
    <source>
        <dbReference type="ARBA" id="ARBA00023004"/>
    </source>
</evidence>
<keyword evidence="9" id="KW-0411">Iron-sulfur</keyword>
<organism evidence="13 14">
    <name type="scientific">Durusdinium trenchii</name>
    <dbReference type="NCBI Taxonomy" id="1381693"/>
    <lineage>
        <taxon>Eukaryota</taxon>
        <taxon>Sar</taxon>
        <taxon>Alveolata</taxon>
        <taxon>Dinophyceae</taxon>
        <taxon>Suessiales</taxon>
        <taxon>Symbiodiniaceae</taxon>
        <taxon>Durusdinium</taxon>
    </lineage>
</organism>
<dbReference type="Gene3D" id="1.10.520.10">
    <property type="match status" value="1"/>
</dbReference>
<evidence type="ECO:0000256" key="9">
    <source>
        <dbReference type="ARBA" id="ARBA00023014"/>
    </source>
</evidence>
<evidence type="ECO:0000256" key="2">
    <source>
        <dbReference type="ARBA" id="ARBA00001966"/>
    </source>
</evidence>
<feature type="compositionally biased region" description="Low complexity" evidence="11">
    <location>
        <begin position="1283"/>
        <end position="1303"/>
    </location>
</feature>
<dbReference type="PROSITE" id="PS50873">
    <property type="entry name" value="PEROXIDASE_4"/>
    <property type="match status" value="1"/>
</dbReference>
<feature type="compositionally biased region" description="Low complexity" evidence="11">
    <location>
        <begin position="1245"/>
        <end position="1272"/>
    </location>
</feature>
<dbReference type="InterPro" id="IPR002207">
    <property type="entry name" value="Peroxidase_I"/>
</dbReference>
<evidence type="ECO:0000259" key="12">
    <source>
        <dbReference type="PROSITE" id="PS50873"/>
    </source>
</evidence>
<evidence type="ECO:0000256" key="1">
    <source>
        <dbReference type="ARBA" id="ARBA00001929"/>
    </source>
</evidence>
<dbReference type="InterPro" id="IPR007419">
    <property type="entry name" value="BFD-like_2Fe2S-bd_dom"/>
</dbReference>
<dbReference type="PANTHER" id="PTHR43809:SF1">
    <property type="entry name" value="NITRITE REDUCTASE (NADH) LARGE SUBUNIT"/>
    <property type="match status" value="1"/>
</dbReference>
<dbReference type="Proteomes" id="UP001642464">
    <property type="component" value="Unassembled WGS sequence"/>
</dbReference>
<dbReference type="SUPFAM" id="SSF51905">
    <property type="entry name" value="FAD/NAD(P)-binding domain"/>
    <property type="match status" value="1"/>
</dbReference>
<evidence type="ECO:0000256" key="11">
    <source>
        <dbReference type="SAM" id="MobiDB-lite"/>
    </source>
</evidence>
<dbReference type="PRINTS" id="PR00459">
    <property type="entry name" value="ASPEROXIDASE"/>
</dbReference>
<keyword evidence="6" id="KW-0479">Metal-binding</keyword>
<feature type="region of interest" description="Disordered" evidence="11">
    <location>
        <begin position="927"/>
        <end position="966"/>
    </location>
</feature>
<comment type="similarity">
    <text evidence="10">Belongs to the peroxidase family.</text>
</comment>
<keyword evidence="5" id="KW-0349">Heme</keyword>
<dbReference type="SUPFAM" id="SSF48113">
    <property type="entry name" value="Heme-dependent peroxidases"/>
    <property type="match status" value="1"/>
</dbReference>
<dbReference type="Pfam" id="PF07992">
    <property type="entry name" value="Pyr_redox_2"/>
    <property type="match status" value="1"/>
</dbReference>
<dbReference type="Gene3D" id="3.50.50.60">
    <property type="entry name" value="FAD/NAD(P)-binding domain"/>
    <property type="match status" value="3"/>
</dbReference>
<feature type="region of interest" description="Disordered" evidence="11">
    <location>
        <begin position="31"/>
        <end position="94"/>
    </location>
</feature>
<protein>
    <submittedName>
        <fullName evidence="13">Chloroplastic (OsAPx7)</fullName>
    </submittedName>
</protein>
<evidence type="ECO:0000313" key="14">
    <source>
        <dbReference type="Proteomes" id="UP001642464"/>
    </source>
</evidence>
<dbReference type="InterPro" id="IPR010255">
    <property type="entry name" value="Haem_peroxidase_sf"/>
</dbReference>